<feature type="transmembrane region" description="Helical" evidence="5">
    <location>
        <begin position="141"/>
        <end position="162"/>
    </location>
</feature>
<name>A0ABR5TN51_9EURY</name>
<evidence type="ECO:0000256" key="2">
    <source>
        <dbReference type="ARBA" id="ARBA00022692"/>
    </source>
</evidence>
<comment type="caution">
    <text evidence="7">The sequence shown here is derived from an EMBL/GenBank/DDBJ whole genome shotgun (WGS) entry which is preliminary data.</text>
</comment>
<dbReference type="Pfam" id="PF01061">
    <property type="entry name" value="ABC2_membrane"/>
    <property type="match status" value="1"/>
</dbReference>
<dbReference type="Proteomes" id="UP000070633">
    <property type="component" value="Unassembled WGS sequence"/>
</dbReference>
<comment type="subcellular location">
    <subcellularLocation>
        <location evidence="1">Membrane</location>
        <topology evidence="1">Multi-pass membrane protein</topology>
    </subcellularLocation>
</comment>
<reference evidence="7 8" key="1">
    <citation type="journal article" date="2016" name="Sci. Rep.">
        <title>Metabolic traits of an uncultured archaeal lineage -MSBL1- from brine pools of the Red Sea.</title>
        <authorList>
            <person name="Mwirichia R."/>
            <person name="Alam I."/>
            <person name="Rashid M."/>
            <person name="Vinu M."/>
            <person name="Ba-Alawi W."/>
            <person name="Anthony Kamau A."/>
            <person name="Kamanda Ngugi D."/>
            <person name="Goker M."/>
            <person name="Klenk H.P."/>
            <person name="Bajic V."/>
            <person name="Stingl U."/>
        </authorList>
    </citation>
    <scope>NUCLEOTIDE SEQUENCE [LARGE SCALE GENOMIC DNA]</scope>
    <source>
        <strain evidence="7">SCGC-AAA382M17</strain>
    </source>
</reference>
<evidence type="ECO:0000313" key="8">
    <source>
        <dbReference type="Proteomes" id="UP000070633"/>
    </source>
</evidence>
<dbReference type="PIRSF" id="PIRSF006648">
    <property type="entry name" value="DrrB"/>
    <property type="match status" value="1"/>
</dbReference>
<keyword evidence="2 5" id="KW-0812">Transmembrane</keyword>
<feature type="transmembrane region" description="Helical" evidence="5">
    <location>
        <begin position="107"/>
        <end position="129"/>
    </location>
</feature>
<evidence type="ECO:0000256" key="5">
    <source>
        <dbReference type="SAM" id="Phobius"/>
    </source>
</evidence>
<feature type="transmembrane region" description="Helical" evidence="5">
    <location>
        <begin position="21"/>
        <end position="44"/>
    </location>
</feature>
<dbReference type="PANTHER" id="PTHR43332:SF2">
    <property type="entry name" value="INNER MEMBRANE TRANSPORT PERMEASE YADH"/>
    <property type="match status" value="1"/>
</dbReference>
<accession>A0ABR5TN51</accession>
<dbReference type="InterPro" id="IPR013525">
    <property type="entry name" value="ABC2_TM"/>
</dbReference>
<dbReference type="PANTHER" id="PTHR43332">
    <property type="entry name" value="INNER MEMBRANE TRANSPORT PERMEASE YADH-RELATED"/>
    <property type="match status" value="1"/>
</dbReference>
<feature type="transmembrane region" description="Helical" evidence="5">
    <location>
        <begin position="56"/>
        <end position="75"/>
    </location>
</feature>
<dbReference type="PRINTS" id="PR00164">
    <property type="entry name" value="ABC2TRNSPORT"/>
</dbReference>
<evidence type="ECO:0000313" key="7">
    <source>
        <dbReference type="EMBL" id="KXB08368.1"/>
    </source>
</evidence>
<dbReference type="InterPro" id="IPR000412">
    <property type="entry name" value="ABC_2_transport"/>
</dbReference>
<sequence>MFGGIPFFTLLKRETLRFVKNPVVTIAPPIISQILYILVFGLVLGSRIGDVGTHTYISFMFPGLVMMALLSNSFMNPSWSMFAGRHFGWIEPILTSPLSYTQIATSYILAGIFRGLFVGGILLFGAFLIPGIPVVYSIFHILLYLLVVAFVAASAGCLVGLWAKKFDHIALVMNFALFPLVFLGGVFYSLEMIEGVGFLETLVKLNPITHMINGLRYGMIGFSDINLVPGLILLPILAFSLFGLSVKLIHDGYNLRE</sequence>
<proteinExistence type="predicted"/>
<feature type="transmembrane region" description="Helical" evidence="5">
    <location>
        <begin position="169"/>
        <end position="190"/>
    </location>
</feature>
<keyword evidence="3 5" id="KW-1133">Transmembrane helix</keyword>
<dbReference type="EMBL" id="LHYI01000021">
    <property type="protein sequence ID" value="KXB08368.1"/>
    <property type="molecule type" value="Genomic_DNA"/>
</dbReference>
<dbReference type="InterPro" id="IPR052522">
    <property type="entry name" value="ABC-2_transport_permease"/>
</dbReference>
<feature type="domain" description="ABC transmembrane type-2" evidence="6">
    <location>
        <begin position="20"/>
        <end position="252"/>
    </location>
</feature>
<keyword evidence="4 5" id="KW-0472">Membrane</keyword>
<gene>
    <name evidence="7" type="ORF">AKJ55_01125</name>
</gene>
<feature type="transmembrane region" description="Helical" evidence="5">
    <location>
        <begin position="227"/>
        <end position="249"/>
    </location>
</feature>
<dbReference type="InterPro" id="IPR047817">
    <property type="entry name" value="ABC2_TM_bact-type"/>
</dbReference>
<keyword evidence="8" id="KW-1185">Reference proteome</keyword>
<dbReference type="PROSITE" id="PS51012">
    <property type="entry name" value="ABC_TM2"/>
    <property type="match status" value="1"/>
</dbReference>
<evidence type="ECO:0000256" key="1">
    <source>
        <dbReference type="ARBA" id="ARBA00004141"/>
    </source>
</evidence>
<protein>
    <recommendedName>
        <fullName evidence="6">ABC transmembrane type-2 domain-containing protein</fullName>
    </recommendedName>
</protein>
<evidence type="ECO:0000256" key="4">
    <source>
        <dbReference type="ARBA" id="ARBA00023136"/>
    </source>
</evidence>
<evidence type="ECO:0000259" key="6">
    <source>
        <dbReference type="PROSITE" id="PS51012"/>
    </source>
</evidence>
<evidence type="ECO:0000256" key="3">
    <source>
        <dbReference type="ARBA" id="ARBA00022989"/>
    </source>
</evidence>
<organism evidence="7 8">
    <name type="scientific">candidate division MSBL1 archaeon SCGC-AAA382M17</name>
    <dbReference type="NCBI Taxonomy" id="1698284"/>
    <lineage>
        <taxon>Archaea</taxon>
        <taxon>Methanobacteriati</taxon>
        <taxon>Methanobacteriota</taxon>
        <taxon>candidate division MSBL1</taxon>
    </lineage>
</organism>